<protein>
    <submittedName>
        <fullName evidence="1">13410_t:CDS:1</fullName>
    </submittedName>
</protein>
<gene>
    <name evidence="1" type="ORF">RPERSI_LOCUS12224</name>
</gene>
<evidence type="ECO:0000313" key="2">
    <source>
        <dbReference type="Proteomes" id="UP000789920"/>
    </source>
</evidence>
<dbReference type="EMBL" id="CAJVQC010025984">
    <property type="protein sequence ID" value="CAG8731717.1"/>
    <property type="molecule type" value="Genomic_DNA"/>
</dbReference>
<organism evidence="1 2">
    <name type="scientific">Racocetra persica</name>
    <dbReference type="NCBI Taxonomy" id="160502"/>
    <lineage>
        <taxon>Eukaryota</taxon>
        <taxon>Fungi</taxon>
        <taxon>Fungi incertae sedis</taxon>
        <taxon>Mucoromycota</taxon>
        <taxon>Glomeromycotina</taxon>
        <taxon>Glomeromycetes</taxon>
        <taxon>Diversisporales</taxon>
        <taxon>Gigasporaceae</taxon>
        <taxon>Racocetra</taxon>
    </lineage>
</organism>
<sequence>MVYEADFPQTPEAYQDIIVYLQNGHLYAQIKNQPLCRFVPVWDLEFRQSLLKQFHNNDRHINANDCHKKIMEIEVQETLTTSQIVKDHLEKVSIIHNEVNKQLKKTRKRMQKIQVFIATKISTNLAIGLTNNNKTIVVELSE</sequence>
<feature type="non-terminal residue" evidence="1">
    <location>
        <position position="142"/>
    </location>
</feature>
<proteinExistence type="predicted"/>
<dbReference type="Proteomes" id="UP000789920">
    <property type="component" value="Unassembled WGS sequence"/>
</dbReference>
<reference evidence="1" key="1">
    <citation type="submission" date="2021-06" db="EMBL/GenBank/DDBJ databases">
        <authorList>
            <person name="Kallberg Y."/>
            <person name="Tangrot J."/>
            <person name="Rosling A."/>
        </authorList>
    </citation>
    <scope>NUCLEOTIDE SEQUENCE</scope>
    <source>
        <strain evidence="1">MA461A</strain>
    </source>
</reference>
<accession>A0ACA9PZR3</accession>
<name>A0ACA9PZR3_9GLOM</name>
<evidence type="ECO:0000313" key="1">
    <source>
        <dbReference type="EMBL" id="CAG8731717.1"/>
    </source>
</evidence>
<comment type="caution">
    <text evidence="1">The sequence shown here is derived from an EMBL/GenBank/DDBJ whole genome shotgun (WGS) entry which is preliminary data.</text>
</comment>
<keyword evidence="2" id="KW-1185">Reference proteome</keyword>